<keyword evidence="2" id="KW-0255">Endonuclease</keyword>
<dbReference type="GO" id="GO:0005634">
    <property type="term" value="C:nucleus"/>
    <property type="evidence" value="ECO:0007669"/>
    <property type="project" value="TreeGrafter"/>
</dbReference>
<sequence length="233" mass="26494">MIISKSRAAVSEEGIRNWFVELKKYIDKEKLNDAIEVATRIFNCDEIGMNFCPKEGKLLGPRNYKNFYEIASGPEKENITVLCNCSAVGITVPPLIVLPYKRIPRDVGLSIPDNYFVGRSDSGWMVSETFFEYISNCFSVWLKSNNIKLPVILVLDGHKSHVNLGTVRFCSENGIVLYCPYSTSTHIMQPCDVAILKPLKSAWKKVVEYKHENQKYITKLSFAPLFKKALDKI</sequence>
<dbReference type="Pfam" id="PF03184">
    <property type="entry name" value="DDE_1"/>
    <property type="match status" value="1"/>
</dbReference>
<dbReference type="InterPro" id="IPR050863">
    <property type="entry name" value="CenT-Element_Derived"/>
</dbReference>
<name>A0AAW1LWV2_POPJA</name>
<dbReference type="GO" id="GO:0003677">
    <property type="term" value="F:DNA binding"/>
    <property type="evidence" value="ECO:0007669"/>
    <property type="project" value="TreeGrafter"/>
</dbReference>
<evidence type="ECO:0000313" key="2">
    <source>
        <dbReference type="EMBL" id="KAK9737932.1"/>
    </source>
</evidence>
<reference evidence="2 3" key="1">
    <citation type="journal article" date="2024" name="BMC Genomics">
        <title>De novo assembly and annotation of Popillia japonica's genome with initial clues to its potential as an invasive pest.</title>
        <authorList>
            <person name="Cucini C."/>
            <person name="Boschi S."/>
            <person name="Funari R."/>
            <person name="Cardaioli E."/>
            <person name="Iannotti N."/>
            <person name="Marturano G."/>
            <person name="Paoli F."/>
            <person name="Bruttini M."/>
            <person name="Carapelli A."/>
            <person name="Frati F."/>
            <person name="Nardi F."/>
        </authorList>
    </citation>
    <scope>NUCLEOTIDE SEQUENCE [LARGE SCALE GENOMIC DNA]</scope>
    <source>
        <strain evidence="2">DMR45628</strain>
    </source>
</reference>
<proteinExistence type="predicted"/>
<accession>A0AAW1LWV2</accession>
<dbReference type="AlphaFoldDB" id="A0AAW1LWV2"/>
<evidence type="ECO:0000259" key="1">
    <source>
        <dbReference type="Pfam" id="PF03184"/>
    </source>
</evidence>
<keyword evidence="3" id="KW-1185">Reference proteome</keyword>
<organism evidence="2 3">
    <name type="scientific">Popillia japonica</name>
    <name type="common">Japanese beetle</name>
    <dbReference type="NCBI Taxonomy" id="7064"/>
    <lineage>
        <taxon>Eukaryota</taxon>
        <taxon>Metazoa</taxon>
        <taxon>Ecdysozoa</taxon>
        <taxon>Arthropoda</taxon>
        <taxon>Hexapoda</taxon>
        <taxon>Insecta</taxon>
        <taxon>Pterygota</taxon>
        <taxon>Neoptera</taxon>
        <taxon>Endopterygota</taxon>
        <taxon>Coleoptera</taxon>
        <taxon>Polyphaga</taxon>
        <taxon>Scarabaeiformia</taxon>
        <taxon>Scarabaeidae</taxon>
        <taxon>Rutelinae</taxon>
        <taxon>Popillia</taxon>
    </lineage>
</organism>
<dbReference type="PANTHER" id="PTHR19303:SF74">
    <property type="entry name" value="POGO TRANSPOSABLE ELEMENT WITH KRAB DOMAIN"/>
    <property type="match status" value="1"/>
</dbReference>
<gene>
    <name evidence="2" type="ORF">QE152_g10284</name>
</gene>
<protein>
    <submittedName>
        <fullName evidence="2">DDE superfamily endonuclease</fullName>
    </submittedName>
</protein>
<dbReference type="GO" id="GO:0004519">
    <property type="term" value="F:endonuclease activity"/>
    <property type="evidence" value="ECO:0007669"/>
    <property type="project" value="UniProtKB-KW"/>
</dbReference>
<keyword evidence="2" id="KW-0378">Hydrolase</keyword>
<dbReference type="EMBL" id="JASPKY010000093">
    <property type="protein sequence ID" value="KAK9737932.1"/>
    <property type="molecule type" value="Genomic_DNA"/>
</dbReference>
<feature type="domain" description="DDE-1" evidence="1">
    <location>
        <begin position="76"/>
        <end position="210"/>
    </location>
</feature>
<dbReference type="InterPro" id="IPR004875">
    <property type="entry name" value="DDE_SF_endonuclease_dom"/>
</dbReference>
<evidence type="ECO:0000313" key="3">
    <source>
        <dbReference type="Proteomes" id="UP001458880"/>
    </source>
</evidence>
<dbReference type="PANTHER" id="PTHR19303">
    <property type="entry name" value="TRANSPOSON"/>
    <property type="match status" value="1"/>
</dbReference>
<dbReference type="Proteomes" id="UP001458880">
    <property type="component" value="Unassembled WGS sequence"/>
</dbReference>
<keyword evidence="2" id="KW-0540">Nuclease</keyword>
<comment type="caution">
    <text evidence="2">The sequence shown here is derived from an EMBL/GenBank/DDBJ whole genome shotgun (WGS) entry which is preliminary data.</text>
</comment>